<accession>Q6Z249</accession>
<dbReference type="AlphaFoldDB" id="Q6Z249"/>
<name>Q6Z249_ORYSJ</name>
<dbReference type="Proteomes" id="UP000000763">
    <property type="component" value="Chromosome 8"/>
</dbReference>
<evidence type="ECO:0000256" key="1">
    <source>
        <dbReference type="SAM" id="MobiDB-lite"/>
    </source>
</evidence>
<sequence>MVTGPRHRTRVGTAARDQHHHHRRSAPPGTASNARARAAHDPPVSRDVDDNAAPRPRGPASRERGYAWPRSRKPASIVFPVVGPTKFER</sequence>
<gene>
    <name evidence="2" type="primary">OSJNBb0092C08.25</name>
</gene>
<protein>
    <submittedName>
        <fullName evidence="2">Uncharacterized protein</fullName>
    </submittedName>
</protein>
<proteinExistence type="predicted"/>
<dbReference type="EMBL" id="AP005391">
    <property type="protein sequence ID" value="BAD10282.1"/>
    <property type="molecule type" value="Genomic_DNA"/>
</dbReference>
<reference evidence="3" key="2">
    <citation type="journal article" date="2008" name="Nucleic Acids Res.">
        <title>The rice annotation project database (RAP-DB): 2008 update.</title>
        <authorList>
            <consortium name="The rice annotation project (RAP)"/>
        </authorList>
    </citation>
    <scope>GENOME REANNOTATION</scope>
    <source>
        <strain evidence="3">cv. Nipponbare</strain>
    </source>
</reference>
<evidence type="ECO:0000313" key="3">
    <source>
        <dbReference type="Proteomes" id="UP000000763"/>
    </source>
</evidence>
<feature type="compositionally biased region" description="Basic residues" evidence="1">
    <location>
        <begin position="1"/>
        <end position="10"/>
    </location>
</feature>
<evidence type="ECO:0000313" key="2">
    <source>
        <dbReference type="EMBL" id="BAD10282.1"/>
    </source>
</evidence>
<reference evidence="3" key="1">
    <citation type="journal article" date="2005" name="Nature">
        <title>The map-based sequence of the rice genome.</title>
        <authorList>
            <consortium name="International rice genome sequencing project (IRGSP)"/>
            <person name="Matsumoto T."/>
            <person name="Wu J."/>
            <person name="Kanamori H."/>
            <person name="Katayose Y."/>
            <person name="Fujisawa M."/>
            <person name="Namiki N."/>
            <person name="Mizuno H."/>
            <person name="Yamamoto K."/>
            <person name="Antonio B.A."/>
            <person name="Baba T."/>
            <person name="Sakata K."/>
            <person name="Nagamura Y."/>
            <person name="Aoki H."/>
            <person name="Arikawa K."/>
            <person name="Arita K."/>
            <person name="Bito T."/>
            <person name="Chiden Y."/>
            <person name="Fujitsuka N."/>
            <person name="Fukunaka R."/>
            <person name="Hamada M."/>
            <person name="Harada C."/>
            <person name="Hayashi A."/>
            <person name="Hijishita S."/>
            <person name="Honda M."/>
            <person name="Hosokawa S."/>
            <person name="Ichikawa Y."/>
            <person name="Idonuma A."/>
            <person name="Iijima M."/>
            <person name="Ikeda M."/>
            <person name="Ikeno M."/>
            <person name="Ito K."/>
            <person name="Ito S."/>
            <person name="Ito T."/>
            <person name="Ito Y."/>
            <person name="Ito Y."/>
            <person name="Iwabuchi A."/>
            <person name="Kamiya K."/>
            <person name="Karasawa W."/>
            <person name="Kurita K."/>
            <person name="Katagiri S."/>
            <person name="Kikuta A."/>
            <person name="Kobayashi H."/>
            <person name="Kobayashi N."/>
            <person name="Machita K."/>
            <person name="Maehara T."/>
            <person name="Masukawa M."/>
            <person name="Mizubayashi T."/>
            <person name="Mukai Y."/>
            <person name="Nagasaki H."/>
            <person name="Nagata Y."/>
            <person name="Naito S."/>
            <person name="Nakashima M."/>
            <person name="Nakama Y."/>
            <person name="Nakamichi Y."/>
            <person name="Nakamura M."/>
            <person name="Meguro A."/>
            <person name="Negishi M."/>
            <person name="Ohta I."/>
            <person name="Ohta T."/>
            <person name="Okamoto M."/>
            <person name="Ono N."/>
            <person name="Saji S."/>
            <person name="Sakaguchi M."/>
            <person name="Sakai K."/>
            <person name="Shibata M."/>
            <person name="Shimokawa T."/>
            <person name="Song J."/>
            <person name="Takazaki Y."/>
            <person name="Terasawa K."/>
            <person name="Tsugane M."/>
            <person name="Tsuji K."/>
            <person name="Ueda S."/>
            <person name="Waki K."/>
            <person name="Yamagata H."/>
            <person name="Yamamoto M."/>
            <person name="Yamamoto S."/>
            <person name="Yamane H."/>
            <person name="Yoshiki S."/>
            <person name="Yoshihara R."/>
            <person name="Yukawa K."/>
            <person name="Zhong H."/>
            <person name="Yano M."/>
            <person name="Yuan Q."/>
            <person name="Ouyang S."/>
            <person name="Liu J."/>
            <person name="Jones K.M."/>
            <person name="Gansberger K."/>
            <person name="Moffat K."/>
            <person name="Hill J."/>
            <person name="Bera J."/>
            <person name="Fadrosh D."/>
            <person name="Jin S."/>
            <person name="Johri S."/>
            <person name="Kim M."/>
            <person name="Overton L."/>
            <person name="Reardon M."/>
            <person name="Tsitrin T."/>
            <person name="Vuong H."/>
            <person name="Weaver B."/>
            <person name="Ciecko A."/>
            <person name="Tallon L."/>
            <person name="Jackson J."/>
            <person name="Pai G."/>
            <person name="Aken S.V."/>
            <person name="Utterback T."/>
            <person name="Reidmuller S."/>
            <person name="Feldblyum T."/>
            <person name="Hsiao J."/>
            <person name="Zismann V."/>
            <person name="Iobst S."/>
            <person name="de Vazeille A.R."/>
            <person name="Buell C.R."/>
            <person name="Ying K."/>
            <person name="Li Y."/>
            <person name="Lu T."/>
            <person name="Huang Y."/>
            <person name="Zhao Q."/>
            <person name="Feng Q."/>
            <person name="Zhang L."/>
            <person name="Zhu J."/>
            <person name="Weng Q."/>
            <person name="Mu J."/>
            <person name="Lu Y."/>
            <person name="Fan D."/>
            <person name="Liu Y."/>
            <person name="Guan J."/>
            <person name="Zhang Y."/>
            <person name="Yu S."/>
            <person name="Liu X."/>
            <person name="Zhang Y."/>
            <person name="Hong G."/>
            <person name="Han B."/>
            <person name="Choisne N."/>
            <person name="Demange N."/>
            <person name="Orjeda G."/>
            <person name="Samain S."/>
            <person name="Cattolico L."/>
            <person name="Pelletier E."/>
            <person name="Couloux A."/>
            <person name="Segurens B."/>
            <person name="Wincker P."/>
            <person name="D'Hont A."/>
            <person name="Scarpelli C."/>
            <person name="Weissenbach J."/>
            <person name="Salanoubat M."/>
            <person name="Quetier F."/>
            <person name="Yu Y."/>
            <person name="Kim H.R."/>
            <person name="Rambo T."/>
            <person name="Currie J."/>
            <person name="Collura K."/>
            <person name="Luo M."/>
            <person name="Yang T."/>
            <person name="Ammiraju J.S.S."/>
            <person name="Engler F."/>
            <person name="Soderlund C."/>
            <person name="Wing R.A."/>
            <person name="Palmer L.E."/>
            <person name="de la Bastide M."/>
            <person name="Spiegel L."/>
            <person name="Nascimento L."/>
            <person name="Zutavern T."/>
            <person name="O'Shaughnessy A."/>
            <person name="Dike S."/>
            <person name="Dedhia N."/>
            <person name="Preston R."/>
            <person name="Balija V."/>
            <person name="McCombie W.R."/>
            <person name="Chow T."/>
            <person name="Chen H."/>
            <person name="Chung M."/>
            <person name="Chen C."/>
            <person name="Shaw J."/>
            <person name="Wu H."/>
            <person name="Hsiao K."/>
            <person name="Chao Y."/>
            <person name="Chu M."/>
            <person name="Cheng C."/>
            <person name="Hour A."/>
            <person name="Lee P."/>
            <person name="Lin S."/>
            <person name="Lin Y."/>
            <person name="Liou J."/>
            <person name="Liu S."/>
            <person name="Hsing Y."/>
            <person name="Raghuvanshi S."/>
            <person name="Mohanty A."/>
            <person name="Bharti A.K."/>
            <person name="Gaur A."/>
            <person name="Gupta V."/>
            <person name="Kumar D."/>
            <person name="Ravi V."/>
            <person name="Vij S."/>
            <person name="Kapur A."/>
            <person name="Khurana P."/>
            <person name="Khurana P."/>
            <person name="Khurana J.P."/>
            <person name="Tyagi A.K."/>
            <person name="Gaikwad K."/>
            <person name="Singh A."/>
            <person name="Dalal V."/>
            <person name="Srivastava S."/>
            <person name="Dixit A."/>
            <person name="Pal A.K."/>
            <person name="Ghazi I.A."/>
            <person name="Yadav M."/>
            <person name="Pandit A."/>
            <person name="Bhargava A."/>
            <person name="Sureshbabu K."/>
            <person name="Batra K."/>
            <person name="Sharma T.R."/>
            <person name="Mohapatra T."/>
            <person name="Singh N.K."/>
            <person name="Messing J."/>
            <person name="Nelson A.B."/>
            <person name="Fuks G."/>
            <person name="Kavchok S."/>
            <person name="Keizer G."/>
            <person name="Linton E."/>
            <person name="Llaca V."/>
            <person name="Song R."/>
            <person name="Tanyolac B."/>
            <person name="Young S."/>
            <person name="Ho-Il K."/>
            <person name="Hahn J.H."/>
            <person name="Sangsakoo G."/>
            <person name="Vanavichit A."/>
            <person name="de Mattos Luiz.A.T."/>
            <person name="Zimmer P.D."/>
            <person name="Malone G."/>
            <person name="Dellagostin O."/>
            <person name="de Oliveira A.C."/>
            <person name="Bevan M."/>
            <person name="Bancroft I."/>
            <person name="Minx P."/>
            <person name="Cordum H."/>
            <person name="Wilson R."/>
            <person name="Cheng Z."/>
            <person name="Jin W."/>
            <person name="Jiang J."/>
            <person name="Leong S.A."/>
            <person name="Iwama H."/>
            <person name="Gojobori T."/>
            <person name="Itoh T."/>
            <person name="Niimura Y."/>
            <person name="Fujii Y."/>
            <person name="Habara T."/>
            <person name="Sakai H."/>
            <person name="Sato Y."/>
            <person name="Wilson G."/>
            <person name="Kumar K."/>
            <person name="McCouch S."/>
            <person name="Juretic N."/>
            <person name="Hoen D."/>
            <person name="Wright S."/>
            <person name="Bruskiewich R."/>
            <person name="Bureau T."/>
            <person name="Miyao A."/>
            <person name="Hirochika H."/>
            <person name="Nishikawa T."/>
            <person name="Kadowaki K."/>
            <person name="Sugiura M."/>
            <person name="Burr B."/>
            <person name="Sasaki T."/>
        </authorList>
    </citation>
    <scope>NUCLEOTIDE SEQUENCE [LARGE SCALE GENOMIC DNA]</scope>
    <source>
        <strain evidence="3">cv. Nipponbare</strain>
    </source>
</reference>
<feature type="compositionally biased region" description="Basic and acidic residues" evidence="1">
    <location>
        <begin position="38"/>
        <end position="49"/>
    </location>
</feature>
<feature type="region of interest" description="Disordered" evidence="1">
    <location>
        <begin position="1"/>
        <end position="89"/>
    </location>
</feature>
<organism evidence="2 3">
    <name type="scientific">Oryza sativa subsp. japonica</name>
    <name type="common">Rice</name>
    <dbReference type="NCBI Taxonomy" id="39947"/>
    <lineage>
        <taxon>Eukaryota</taxon>
        <taxon>Viridiplantae</taxon>
        <taxon>Streptophyta</taxon>
        <taxon>Embryophyta</taxon>
        <taxon>Tracheophyta</taxon>
        <taxon>Spermatophyta</taxon>
        <taxon>Magnoliopsida</taxon>
        <taxon>Liliopsida</taxon>
        <taxon>Poales</taxon>
        <taxon>Poaceae</taxon>
        <taxon>BOP clade</taxon>
        <taxon>Oryzoideae</taxon>
        <taxon>Oryzeae</taxon>
        <taxon>Oryzinae</taxon>
        <taxon>Oryza</taxon>
        <taxon>Oryza sativa</taxon>
    </lineage>
</organism>